<dbReference type="STRING" id="63186.ZOBELLIA_3287"/>
<reference evidence="2 3" key="2">
    <citation type="journal article" date="2012" name="Environ. Microbiol.">
        <title>Characterization of the first alginolytic operons in a marine bacterium: from their emergence in marine Flavobacteriia to their independent transfers to marine Proteobacteria and human gut Bacteroides.</title>
        <authorList>
            <person name="Thomas F."/>
            <person name="Barbeyron T."/>
            <person name="Tonon T."/>
            <person name="Genicot S."/>
            <person name="Czjzek M."/>
            <person name="Michel G."/>
        </authorList>
    </citation>
    <scope>NUCLEOTIDE SEQUENCE [LARGE SCALE GENOMIC DNA]</scope>
    <source>
        <strain evidence="3">DSM 12802 / CCUG 47099 / CIP 106680 / NCIMB 13871 / Dsij</strain>
    </source>
</reference>
<dbReference type="PATRIC" id="fig|63186.3.peg.3210"/>
<proteinExistence type="predicted"/>
<keyword evidence="1" id="KW-1133">Transmembrane helix</keyword>
<feature type="transmembrane region" description="Helical" evidence="1">
    <location>
        <begin position="12"/>
        <end position="35"/>
    </location>
</feature>
<keyword evidence="3" id="KW-1185">Reference proteome</keyword>
<accession>G0L0I7</accession>
<dbReference type="EMBL" id="FP476056">
    <property type="protein sequence ID" value="CAZ97425.1"/>
    <property type="molecule type" value="Genomic_DNA"/>
</dbReference>
<dbReference type="HOGENOM" id="CLU_760107_0_0_10"/>
<evidence type="ECO:0000256" key="1">
    <source>
        <dbReference type="SAM" id="Phobius"/>
    </source>
</evidence>
<dbReference type="InterPro" id="IPR031709">
    <property type="entry name" value="PutAbiC"/>
</dbReference>
<dbReference type="Pfam" id="PF16872">
    <property type="entry name" value="putAbiC"/>
    <property type="match status" value="1"/>
</dbReference>
<organism evidence="2 3">
    <name type="scientific">Zobellia galactanivorans (strain DSM 12802 / CCUG 47099 / CIP 106680 / NCIMB 13871 / Dsij)</name>
    <dbReference type="NCBI Taxonomy" id="63186"/>
    <lineage>
        <taxon>Bacteria</taxon>
        <taxon>Pseudomonadati</taxon>
        <taxon>Bacteroidota</taxon>
        <taxon>Flavobacteriia</taxon>
        <taxon>Flavobacteriales</taxon>
        <taxon>Flavobacteriaceae</taxon>
        <taxon>Zobellia</taxon>
    </lineage>
</organism>
<dbReference type="Proteomes" id="UP000008898">
    <property type="component" value="Chromosome"/>
</dbReference>
<keyword evidence="1" id="KW-0472">Membrane</keyword>
<dbReference type="KEGG" id="zga:ZOBELLIA_3287"/>
<evidence type="ECO:0000313" key="2">
    <source>
        <dbReference type="EMBL" id="CAZ97425.1"/>
    </source>
</evidence>
<gene>
    <name evidence="2" type="ordered locus">zobellia_3287</name>
</gene>
<dbReference type="AlphaFoldDB" id="G0L0I7"/>
<dbReference type="OrthoDB" id="6678638at2"/>
<feature type="transmembrane region" description="Helical" evidence="1">
    <location>
        <begin position="55"/>
        <end position="74"/>
    </location>
</feature>
<name>G0L0I7_ZOBGA</name>
<evidence type="ECO:0000313" key="3">
    <source>
        <dbReference type="Proteomes" id="UP000008898"/>
    </source>
</evidence>
<dbReference type="RefSeq" id="WP_013994618.1">
    <property type="nucleotide sequence ID" value="NC_015844.1"/>
</dbReference>
<protein>
    <submittedName>
        <fullName evidence="2">Conserved hypothetical membrane protein</fullName>
    </submittedName>
</protein>
<reference evidence="3" key="1">
    <citation type="submission" date="2009-07" db="EMBL/GenBank/DDBJ databases">
        <title>Complete genome sequence of Zobellia galactanivorans Dsij.</title>
        <authorList>
            <consortium name="Genoscope - CEA"/>
        </authorList>
    </citation>
    <scope>NUCLEOTIDE SEQUENCE [LARGE SCALE GENOMIC DNA]</scope>
    <source>
        <strain evidence="3">DSM 12802 / CCUG 47099 / CIP 106680 / NCIMB 13871 / Dsij</strain>
    </source>
</reference>
<sequence>MSEKDKIFDKDFWSMMKYFGIFILIICFLPFLFTLKLDWLNFTKTGQIGDTIGGTMTPFIAIAAALLTFLAFWVQYKANQKQTLQFKKQANDVTIERFENKFYEAIRLHRENTNEIEISKISLPNYYKGRKVFISMFSEFRFCYAKTKEFIEEYNEKETGFDIKDEKAIINIAYHIFFMGIGRNSDSLIVKSLAGVCHQEFIIALIKNLNTIKEKRRDAKKPIKFEVKLKDNPNVLEYEPDYIPFGGHISRLGHYFRHLYQSVKIISEQDDEVFDKEMKRSYAKTLRAQLSDYEQLLLFYNVNSSLGNAWVNGKVNFIKEYRMIKNMPIPLADFGIKPNEIYNSEITYWKSQNKSFFEWDERTHNG</sequence>
<keyword evidence="1" id="KW-0812">Transmembrane</keyword>